<dbReference type="InterPro" id="IPR001750">
    <property type="entry name" value="ND/Mrp_TM"/>
</dbReference>
<evidence type="ECO:0000313" key="11">
    <source>
        <dbReference type="Proteomes" id="UP000439113"/>
    </source>
</evidence>
<evidence type="ECO:0000256" key="3">
    <source>
        <dbReference type="ARBA" id="ARBA00022475"/>
    </source>
</evidence>
<feature type="transmembrane region" description="Helical" evidence="8">
    <location>
        <begin position="191"/>
        <end position="213"/>
    </location>
</feature>
<reference evidence="10 11" key="1">
    <citation type="submission" date="2019-11" db="EMBL/GenBank/DDBJ databases">
        <title>Whole-genome sequence of a Rhodoblastus acidophilus DSM 142.</title>
        <authorList>
            <person name="Kyndt J.A."/>
            <person name="Meyer T.E."/>
        </authorList>
    </citation>
    <scope>NUCLEOTIDE SEQUENCE [LARGE SCALE GENOMIC DNA]</scope>
    <source>
        <strain evidence="10 11">DSM 142</strain>
    </source>
</reference>
<dbReference type="Pfam" id="PF00361">
    <property type="entry name" value="Proton_antipo_M"/>
    <property type="match status" value="1"/>
</dbReference>
<feature type="transmembrane region" description="Helical" evidence="8">
    <location>
        <begin position="119"/>
        <end position="136"/>
    </location>
</feature>
<dbReference type="PANTHER" id="PTHR42703:SF1">
    <property type="entry name" value="NA(+)_H(+) ANTIPORTER SUBUNIT D1"/>
    <property type="match status" value="1"/>
</dbReference>
<protein>
    <recommendedName>
        <fullName evidence="9">NADH:quinone oxidoreductase/Mrp antiporter transmembrane domain-containing protein</fullName>
    </recommendedName>
</protein>
<accession>A0A6N8DKZ7</accession>
<feature type="transmembrane region" description="Helical" evidence="8">
    <location>
        <begin position="68"/>
        <end position="87"/>
    </location>
</feature>
<comment type="caution">
    <text evidence="10">The sequence shown here is derived from an EMBL/GenBank/DDBJ whole genome shotgun (WGS) entry which is preliminary data.</text>
</comment>
<feature type="transmembrane region" description="Helical" evidence="8">
    <location>
        <begin position="94"/>
        <end position="113"/>
    </location>
</feature>
<evidence type="ECO:0000256" key="4">
    <source>
        <dbReference type="ARBA" id="ARBA00022692"/>
    </source>
</evidence>
<evidence type="ECO:0000256" key="8">
    <source>
        <dbReference type="SAM" id="Phobius"/>
    </source>
</evidence>
<dbReference type="AlphaFoldDB" id="A0A6N8DKZ7"/>
<keyword evidence="6 8" id="KW-0472">Membrane</keyword>
<feature type="transmembrane region" description="Helical" evidence="8">
    <location>
        <begin position="257"/>
        <end position="275"/>
    </location>
</feature>
<gene>
    <name evidence="10" type="ORF">GJ654_00145</name>
</gene>
<feature type="domain" description="NADH:quinone oxidoreductase/Mrp antiporter transmembrane" evidence="9">
    <location>
        <begin position="113"/>
        <end position="367"/>
    </location>
</feature>
<evidence type="ECO:0000256" key="6">
    <source>
        <dbReference type="ARBA" id="ARBA00023136"/>
    </source>
</evidence>
<evidence type="ECO:0000256" key="7">
    <source>
        <dbReference type="RuleBase" id="RU000320"/>
    </source>
</evidence>
<comment type="subcellular location">
    <subcellularLocation>
        <location evidence="1">Cell membrane</location>
        <topology evidence="1">Multi-pass membrane protein</topology>
    </subcellularLocation>
    <subcellularLocation>
        <location evidence="7">Membrane</location>
        <topology evidence="7">Multi-pass membrane protein</topology>
    </subcellularLocation>
</comment>
<sequence>MKDVLLVATLAAPLAFLAACFVRAWRPRALGLQFLAPAPGLAAGLLGLSGTPVSVSGLGFALRLDPPGALLLSFSALLWIVASAALWREKAPDARFGVCWLLTMIGSLGVFVAGDLVSFYLLYALVSLPAYGLFAFSDDPEKKRAGAVYLAFALAGEAVLLAAFALLAAGAPQGVGIAEVMAALPASPYRGAVLVLVVAGFGMKMGLVPFNGWMPLNYRAAPIPVAAVLSGAGVKAGVIGLLRFLPLGASMAEAGEALAILGFVTAFYGLAVGLTQRESKSILAYSSISQMGVIAAALGLGLAAADSGAAGDMAFYAANHLLVKAALFVTIGALAARQPLWALALAGALALSLAGLPLTGGALAKLASKAQFDAGWPKNLATLSSIGSAMLMTHFFTRLVSGDAAKDAATETPAALARLWPAVALGALLLPWLFADNPGEALKLDALWDGLWPVATGVALALVWRRLSVPQIPAGDSIVLYERGFARLMALGPAFERADANLRQWPAAGVSLLLIVLALLAAGLEQAAEKVPFR</sequence>
<proteinExistence type="inferred from homology"/>
<comment type="similarity">
    <text evidence="2">Belongs to the CPA3 antiporters (TC 2.A.63) subunit D family.</text>
</comment>
<feature type="transmembrane region" description="Helical" evidence="8">
    <location>
        <begin position="413"/>
        <end position="434"/>
    </location>
</feature>
<feature type="transmembrane region" description="Helical" evidence="8">
    <location>
        <begin position="380"/>
        <end position="401"/>
    </location>
</feature>
<organism evidence="10 11">
    <name type="scientific">Rhodoblastus acidophilus</name>
    <name type="common">Rhodopseudomonas acidophila</name>
    <dbReference type="NCBI Taxonomy" id="1074"/>
    <lineage>
        <taxon>Bacteria</taxon>
        <taxon>Pseudomonadati</taxon>
        <taxon>Pseudomonadota</taxon>
        <taxon>Alphaproteobacteria</taxon>
        <taxon>Hyphomicrobiales</taxon>
        <taxon>Rhodoblastaceae</taxon>
        <taxon>Rhodoblastus</taxon>
    </lineage>
</organism>
<keyword evidence="4 7" id="KW-0812">Transmembrane</keyword>
<feature type="transmembrane region" description="Helical" evidence="8">
    <location>
        <begin position="341"/>
        <end position="360"/>
    </location>
</feature>
<dbReference type="PANTHER" id="PTHR42703">
    <property type="entry name" value="NADH DEHYDROGENASE"/>
    <property type="match status" value="1"/>
</dbReference>
<dbReference type="Proteomes" id="UP000439113">
    <property type="component" value="Unassembled WGS sequence"/>
</dbReference>
<dbReference type="RefSeq" id="WP_155444072.1">
    <property type="nucleotide sequence ID" value="NZ_JAOQNR010000001.1"/>
</dbReference>
<feature type="transmembrane region" description="Helical" evidence="8">
    <location>
        <begin position="225"/>
        <end position="245"/>
    </location>
</feature>
<dbReference type="EMBL" id="WNKS01000001">
    <property type="protein sequence ID" value="MTV29394.1"/>
    <property type="molecule type" value="Genomic_DNA"/>
</dbReference>
<dbReference type="OrthoDB" id="9768329at2"/>
<feature type="transmembrane region" description="Helical" evidence="8">
    <location>
        <begin position="314"/>
        <end position="334"/>
    </location>
</feature>
<evidence type="ECO:0000256" key="1">
    <source>
        <dbReference type="ARBA" id="ARBA00004651"/>
    </source>
</evidence>
<evidence type="ECO:0000256" key="2">
    <source>
        <dbReference type="ARBA" id="ARBA00005346"/>
    </source>
</evidence>
<keyword evidence="5 8" id="KW-1133">Transmembrane helix</keyword>
<feature type="transmembrane region" description="Helical" evidence="8">
    <location>
        <begin position="148"/>
        <end position="171"/>
    </location>
</feature>
<dbReference type="InterPro" id="IPR050586">
    <property type="entry name" value="CPA3_Na-H_Antiporter_D"/>
</dbReference>
<keyword evidence="3" id="KW-1003">Cell membrane</keyword>
<evidence type="ECO:0000313" key="10">
    <source>
        <dbReference type="EMBL" id="MTV29394.1"/>
    </source>
</evidence>
<evidence type="ECO:0000256" key="5">
    <source>
        <dbReference type="ARBA" id="ARBA00022989"/>
    </source>
</evidence>
<dbReference type="GO" id="GO:0005886">
    <property type="term" value="C:plasma membrane"/>
    <property type="evidence" value="ECO:0007669"/>
    <property type="project" value="UniProtKB-SubCell"/>
</dbReference>
<name>A0A6N8DKZ7_RHOAC</name>
<dbReference type="PROSITE" id="PS51257">
    <property type="entry name" value="PROKAR_LIPOPROTEIN"/>
    <property type="match status" value="1"/>
</dbReference>
<feature type="transmembrane region" description="Helical" evidence="8">
    <location>
        <begin position="505"/>
        <end position="524"/>
    </location>
</feature>
<feature type="transmembrane region" description="Helical" evidence="8">
    <location>
        <begin position="282"/>
        <end position="302"/>
    </location>
</feature>
<evidence type="ECO:0000259" key="9">
    <source>
        <dbReference type="Pfam" id="PF00361"/>
    </source>
</evidence>